<feature type="signal peptide" evidence="4">
    <location>
        <begin position="1"/>
        <end position="18"/>
    </location>
</feature>
<dbReference type="Proteomes" id="UP000002051">
    <property type="component" value="Unassembled WGS sequence"/>
</dbReference>
<reference evidence="6" key="3">
    <citation type="submission" date="2015-04" db="UniProtKB">
        <authorList>
            <consortium name="EnsemblPlants"/>
        </authorList>
    </citation>
    <scope>IDENTIFICATION</scope>
    <source>
        <strain evidence="6">cv. Jemalong A17</strain>
    </source>
</reference>
<dbReference type="FunFam" id="3.30.420.40:FF:000028">
    <property type="entry name" value="heat shock 70 kDa protein-like"/>
    <property type="match status" value="1"/>
</dbReference>
<keyword evidence="7" id="KW-1185">Reference proteome</keyword>
<dbReference type="AlphaFoldDB" id="G7L010"/>
<feature type="chain" id="PRO_5014573951" evidence="4">
    <location>
        <begin position="19"/>
        <end position="245"/>
    </location>
</feature>
<dbReference type="PANTHER" id="PTHR19375">
    <property type="entry name" value="HEAT SHOCK PROTEIN 70KDA"/>
    <property type="match status" value="1"/>
</dbReference>
<evidence type="ECO:0000256" key="4">
    <source>
        <dbReference type="SAM" id="SignalP"/>
    </source>
</evidence>
<sequence length="245" mass="27850">MILLFLSTVLKVLRDSESSVKNAIVIVPAYLNDSHLKAIKEAGAIANLNVIRTLFLHCRRDLPSSRRCFPLNIEFCSSITRARFEEINMDLFTKCMETVNINVCIVFSTDAIVNARAIRRLGTVYSLFQRLNFFLSFARAKYDEINMDLFNVFGNFLSIMPRRARVLCKSINSDEVAAYGVAVQTELLSEEQSTGSTNETTITNNKERLLMEEINKLIQEAECYRVKDHKNHSEEQSNECTGSNA</sequence>
<dbReference type="EMBL" id="CM001223">
    <property type="protein sequence ID" value="AES78230.1"/>
    <property type="molecule type" value="Genomic_DNA"/>
</dbReference>
<accession>G7L010</accession>
<dbReference type="Gene3D" id="3.30.420.40">
    <property type="match status" value="1"/>
</dbReference>
<dbReference type="PaxDb" id="3880-AES78230"/>
<evidence type="ECO:0000313" key="7">
    <source>
        <dbReference type="Proteomes" id="UP000002051"/>
    </source>
</evidence>
<evidence type="ECO:0000313" key="5">
    <source>
        <dbReference type="EMBL" id="AES78230.1"/>
    </source>
</evidence>
<gene>
    <name evidence="5" type="ordered locus">MTR_7g026160</name>
</gene>
<keyword evidence="5" id="KW-0346">Stress response</keyword>
<dbReference type="GO" id="GO:0140662">
    <property type="term" value="F:ATP-dependent protein folding chaperone"/>
    <property type="evidence" value="ECO:0007669"/>
    <property type="project" value="InterPro"/>
</dbReference>
<dbReference type="GO" id="GO:0005524">
    <property type="term" value="F:ATP binding"/>
    <property type="evidence" value="ECO:0007669"/>
    <property type="project" value="UniProtKB-KW"/>
</dbReference>
<reference evidence="5 7" key="1">
    <citation type="journal article" date="2011" name="Nature">
        <title>The Medicago genome provides insight into the evolution of rhizobial symbioses.</title>
        <authorList>
            <person name="Young N.D."/>
            <person name="Debelle F."/>
            <person name="Oldroyd G.E."/>
            <person name="Geurts R."/>
            <person name="Cannon S.B."/>
            <person name="Udvardi M.K."/>
            <person name="Benedito V.A."/>
            <person name="Mayer K.F."/>
            <person name="Gouzy J."/>
            <person name="Schoof H."/>
            <person name="Van de Peer Y."/>
            <person name="Proost S."/>
            <person name="Cook D.R."/>
            <person name="Meyers B.C."/>
            <person name="Spannagl M."/>
            <person name="Cheung F."/>
            <person name="De Mita S."/>
            <person name="Krishnakumar V."/>
            <person name="Gundlach H."/>
            <person name="Zhou S."/>
            <person name="Mudge J."/>
            <person name="Bharti A.K."/>
            <person name="Murray J.D."/>
            <person name="Naoumkina M.A."/>
            <person name="Rosen B."/>
            <person name="Silverstein K.A."/>
            <person name="Tang H."/>
            <person name="Rombauts S."/>
            <person name="Zhao P.X."/>
            <person name="Zhou P."/>
            <person name="Barbe V."/>
            <person name="Bardou P."/>
            <person name="Bechner M."/>
            <person name="Bellec A."/>
            <person name="Berger A."/>
            <person name="Berges H."/>
            <person name="Bidwell S."/>
            <person name="Bisseling T."/>
            <person name="Choisne N."/>
            <person name="Couloux A."/>
            <person name="Denny R."/>
            <person name="Deshpande S."/>
            <person name="Dai X."/>
            <person name="Doyle J.J."/>
            <person name="Dudez A.M."/>
            <person name="Farmer A.D."/>
            <person name="Fouteau S."/>
            <person name="Franken C."/>
            <person name="Gibelin C."/>
            <person name="Gish J."/>
            <person name="Goldstein S."/>
            <person name="Gonzalez A.J."/>
            <person name="Green P.J."/>
            <person name="Hallab A."/>
            <person name="Hartog M."/>
            <person name="Hua A."/>
            <person name="Humphray S.J."/>
            <person name="Jeong D.H."/>
            <person name="Jing Y."/>
            <person name="Jocker A."/>
            <person name="Kenton S.M."/>
            <person name="Kim D.J."/>
            <person name="Klee K."/>
            <person name="Lai H."/>
            <person name="Lang C."/>
            <person name="Lin S."/>
            <person name="Macmil S.L."/>
            <person name="Magdelenat G."/>
            <person name="Matthews L."/>
            <person name="McCorrison J."/>
            <person name="Monaghan E.L."/>
            <person name="Mun J.H."/>
            <person name="Najar F.Z."/>
            <person name="Nicholson C."/>
            <person name="Noirot C."/>
            <person name="O'Bleness M."/>
            <person name="Paule C.R."/>
            <person name="Poulain J."/>
            <person name="Prion F."/>
            <person name="Qin B."/>
            <person name="Qu C."/>
            <person name="Retzel E.F."/>
            <person name="Riddle C."/>
            <person name="Sallet E."/>
            <person name="Samain S."/>
            <person name="Samson N."/>
            <person name="Sanders I."/>
            <person name="Saurat O."/>
            <person name="Scarpelli C."/>
            <person name="Schiex T."/>
            <person name="Segurens B."/>
            <person name="Severin A.J."/>
            <person name="Sherrier D.J."/>
            <person name="Shi R."/>
            <person name="Sims S."/>
            <person name="Singer S.R."/>
            <person name="Sinharoy S."/>
            <person name="Sterck L."/>
            <person name="Viollet A."/>
            <person name="Wang B.B."/>
            <person name="Wang K."/>
            <person name="Wang M."/>
            <person name="Wang X."/>
            <person name="Warfsmann J."/>
            <person name="Weissenbach J."/>
            <person name="White D.D."/>
            <person name="White J.D."/>
            <person name="Wiley G.B."/>
            <person name="Wincker P."/>
            <person name="Xing Y."/>
            <person name="Yang L."/>
            <person name="Yao Z."/>
            <person name="Ying F."/>
            <person name="Zhai J."/>
            <person name="Zhou L."/>
            <person name="Zuber A."/>
            <person name="Denarie J."/>
            <person name="Dixon R.A."/>
            <person name="May G.D."/>
            <person name="Schwartz D.C."/>
            <person name="Rogers J."/>
            <person name="Quetier F."/>
            <person name="Town C.D."/>
            <person name="Roe B.A."/>
        </authorList>
    </citation>
    <scope>NUCLEOTIDE SEQUENCE [LARGE SCALE GENOMIC DNA]</scope>
    <source>
        <strain evidence="5">A17</strain>
        <strain evidence="6 7">cv. Jemalong A17</strain>
    </source>
</reference>
<dbReference type="Pfam" id="PF00012">
    <property type="entry name" value="HSP70"/>
    <property type="match status" value="1"/>
</dbReference>
<proteinExistence type="inferred from homology"/>
<keyword evidence="3" id="KW-0067">ATP-binding</keyword>
<dbReference type="HOGENOM" id="CLU_1134987_0_0_1"/>
<keyword evidence="4" id="KW-0732">Signal</keyword>
<dbReference type="EnsemblPlants" id="AES78230">
    <property type="protein sequence ID" value="AES78230"/>
    <property type="gene ID" value="MTR_7g026160"/>
</dbReference>
<evidence type="ECO:0000256" key="1">
    <source>
        <dbReference type="ARBA" id="ARBA00007381"/>
    </source>
</evidence>
<dbReference type="InterPro" id="IPR013126">
    <property type="entry name" value="Hsp_70_fam"/>
</dbReference>
<evidence type="ECO:0000256" key="3">
    <source>
        <dbReference type="ARBA" id="ARBA00022840"/>
    </source>
</evidence>
<dbReference type="eggNOG" id="KOG0101">
    <property type="taxonomic scope" value="Eukaryota"/>
</dbReference>
<organism evidence="5 7">
    <name type="scientific">Medicago truncatula</name>
    <name type="common">Barrel medic</name>
    <name type="synonym">Medicago tribuloides</name>
    <dbReference type="NCBI Taxonomy" id="3880"/>
    <lineage>
        <taxon>Eukaryota</taxon>
        <taxon>Viridiplantae</taxon>
        <taxon>Streptophyta</taxon>
        <taxon>Embryophyta</taxon>
        <taxon>Tracheophyta</taxon>
        <taxon>Spermatophyta</taxon>
        <taxon>Magnoliopsida</taxon>
        <taxon>eudicotyledons</taxon>
        <taxon>Gunneridae</taxon>
        <taxon>Pentapetalae</taxon>
        <taxon>rosids</taxon>
        <taxon>fabids</taxon>
        <taxon>Fabales</taxon>
        <taxon>Fabaceae</taxon>
        <taxon>Papilionoideae</taxon>
        <taxon>50 kb inversion clade</taxon>
        <taxon>NPAAA clade</taxon>
        <taxon>Hologalegina</taxon>
        <taxon>IRL clade</taxon>
        <taxon>Trifolieae</taxon>
        <taxon>Medicago</taxon>
    </lineage>
</organism>
<comment type="similarity">
    <text evidence="1">Belongs to the heat shock protein 70 family.</text>
</comment>
<dbReference type="STRING" id="3880.G7L010"/>
<name>G7L010_MEDTR</name>
<keyword evidence="2" id="KW-0547">Nucleotide-binding</keyword>
<evidence type="ECO:0000256" key="2">
    <source>
        <dbReference type="ARBA" id="ARBA00022741"/>
    </source>
</evidence>
<evidence type="ECO:0000313" key="6">
    <source>
        <dbReference type="EnsemblPlants" id="AES78230"/>
    </source>
</evidence>
<reference evidence="5 7" key="2">
    <citation type="journal article" date="2014" name="BMC Genomics">
        <title>An improved genome release (version Mt4.0) for the model legume Medicago truncatula.</title>
        <authorList>
            <person name="Tang H."/>
            <person name="Krishnakumar V."/>
            <person name="Bidwell S."/>
            <person name="Rosen B."/>
            <person name="Chan A."/>
            <person name="Zhou S."/>
            <person name="Gentzbittel L."/>
            <person name="Childs K.L."/>
            <person name="Yandell M."/>
            <person name="Gundlach H."/>
            <person name="Mayer K.F."/>
            <person name="Schwartz D.C."/>
            <person name="Town C.D."/>
        </authorList>
    </citation>
    <scope>GENOME REANNOTATION</scope>
    <source>
        <strain evidence="6 7">cv. Jemalong A17</strain>
    </source>
</reference>
<protein>
    <submittedName>
        <fullName evidence="5">Heat shock 70 kDa protein</fullName>
    </submittedName>
</protein>